<name>A0A0W0W0Q9_9GAMM</name>
<gene>
    <name evidence="2" type="ORF">Lmac_1604</name>
</gene>
<feature type="region of interest" description="Disordered" evidence="1">
    <location>
        <begin position="1"/>
        <end position="24"/>
    </location>
</feature>
<organism evidence="2 3">
    <name type="scientific">Legionella maceachernii</name>
    <dbReference type="NCBI Taxonomy" id="466"/>
    <lineage>
        <taxon>Bacteria</taxon>
        <taxon>Pseudomonadati</taxon>
        <taxon>Pseudomonadota</taxon>
        <taxon>Gammaproteobacteria</taxon>
        <taxon>Legionellales</taxon>
        <taxon>Legionellaceae</taxon>
        <taxon>Legionella</taxon>
    </lineage>
</organism>
<evidence type="ECO:0000313" key="3">
    <source>
        <dbReference type="Proteomes" id="UP000054908"/>
    </source>
</evidence>
<accession>A0A0W0W0Q9</accession>
<dbReference type="Proteomes" id="UP000054908">
    <property type="component" value="Unassembled WGS sequence"/>
</dbReference>
<dbReference type="OrthoDB" id="5653662at2"/>
<evidence type="ECO:0000256" key="1">
    <source>
        <dbReference type="SAM" id="MobiDB-lite"/>
    </source>
</evidence>
<sequence length="204" mass="23501">MKIEENMLNSLTDKFSSKNPKTSDEYYWQHQQQLENSALTFQSLLTEDKTPYPRSISSVQSTRVAVPASKPLEKRAPDNTYDLNPTLPLQQAKSPINFEQNSYFIRPNQMENKAFNAQEKYSDTPLANRDCANKKTSALTLNKVECDPVKNHQLFIFNNEAEFSLNTTALDIQQINELIQLIKQWLTSKGIRLQHLRINGVQHD</sequence>
<reference evidence="2 3" key="1">
    <citation type="submission" date="2015-11" db="EMBL/GenBank/DDBJ databases">
        <title>Genomic analysis of 38 Legionella species identifies large and diverse effector repertoires.</title>
        <authorList>
            <person name="Burstein D."/>
            <person name="Amaro F."/>
            <person name="Zusman T."/>
            <person name="Lifshitz Z."/>
            <person name="Cohen O."/>
            <person name="Gilbert J.A."/>
            <person name="Pupko T."/>
            <person name="Shuman H.A."/>
            <person name="Segal G."/>
        </authorList>
    </citation>
    <scope>NUCLEOTIDE SEQUENCE [LARGE SCALE GENOMIC DNA]</scope>
    <source>
        <strain evidence="2 3">PX-1-G2-E2</strain>
    </source>
</reference>
<evidence type="ECO:0000313" key="2">
    <source>
        <dbReference type="EMBL" id="KTD25833.1"/>
    </source>
</evidence>
<proteinExistence type="predicted"/>
<dbReference type="AlphaFoldDB" id="A0A0W0W0Q9"/>
<comment type="caution">
    <text evidence="2">The sequence shown here is derived from an EMBL/GenBank/DDBJ whole genome shotgun (WGS) entry which is preliminary data.</text>
</comment>
<dbReference type="RefSeq" id="WP_058452373.1">
    <property type="nucleotide sequence ID" value="NZ_CAAAIB010000004.1"/>
</dbReference>
<protein>
    <submittedName>
        <fullName evidence="2">Uncharacterized protein</fullName>
    </submittedName>
</protein>
<keyword evidence="3" id="KW-1185">Reference proteome</keyword>
<dbReference type="PATRIC" id="fig|466.6.peg.1690"/>
<dbReference type="STRING" id="466.Lmac_1604"/>
<feature type="compositionally biased region" description="Polar residues" evidence="1">
    <location>
        <begin position="7"/>
        <end position="20"/>
    </location>
</feature>
<dbReference type="EMBL" id="LNYL01000042">
    <property type="protein sequence ID" value="KTD25833.1"/>
    <property type="molecule type" value="Genomic_DNA"/>
</dbReference>